<evidence type="ECO:0000313" key="2">
    <source>
        <dbReference type="Proteomes" id="UP000054266"/>
    </source>
</evidence>
<dbReference type="EMBL" id="KN846958">
    <property type="protein sequence ID" value="KIW69524.1"/>
    <property type="molecule type" value="Genomic_DNA"/>
</dbReference>
<accession>A0A0D2GBW3</accession>
<dbReference type="InterPro" id="IPR055323">
    <property type="entry name" value="C57A10.07/YOR238W"/>
</dbReference>
<dbReference type="PANTHER" id="PTHR28110">
    <property type="entry name" value="TRANSMEMBRANE PROTEIN"/>
    <property type="match status" value="1"/>
</dbReference>
<dbReference type="GO" id="GO:0005737">
    <property type="term" value="C:cytoplasm"/>
    <property type="evidence" value="ECO:0007669"/>
    <property type="project" value="TreeGrafter"/>
</dbReference>
<dbReference type="HOGENOM" id="CLU_048479_1_0_1"/>
<dbReference type="AlphaFoldDB" id="A0A0D2GBW3"/>
<dbReference type="Proteomes" id="UP000054266">
    <property type="component" value="Unassembled WGS sequence"/>
</dbReference>
<evidence type="ECO:0008006" key="3">
    <source>
        <dbReference type="Google" id="ProtNLM"/>
    </source>
</evidence>
<organism evidence="1 2">
    <name type="scientific">Phialophora macrospora</name>
    <dbReference type="NCBI Taxonomy" id="1851006"/>
    <lineage>
        <taxon>Eukaryota</taxon>
        <taxon>Fungi</taxon>
        <taxon>Dikarya</taxon>
        <taxon>Ascomycota</taxon>
        <taxon>Pezizomycotina</taxon>
        <taxon>Eurotiomycetes</taxon>
        <taxon>Chaetothyriomycetidae</taxon>
        <taxon>Chaetothyriales</taxon>
        <taxon>Herpotrichiellaceae</taxon>
        <taxon>Phialophora</taxon>
    </lineage>
</organism>
<evidence type="ECO:0000313" key="1">
    <source>
        <dbReference type="EMBL" id="KIW69524.1"/>
    </source>
</evidence>
<proteinExistence type="predicted"/>
<reference evidence="1 2" key="1">
    <citation type="submission" date="2015-01" db="EMBL/GenBank/DDBJ databases">
        <title>The Genome Sequence of Capronia semiimmersa CBS27337.</title>
        <authorList>
            <consortium name="The Broad Institute Genomics Platform"/>
            <person name="Cuomo C."/>
            <person name="de Hoog S."/>
            <person name="Gorbushina A."/>
            <person name="Stielow B."/>
            <person name="Teixiera M."/>
            <person name="Abouelleil A."/>
            <person name="Chapman S.B."/>
            <person name="Priest M."/>
            <person name="Young S.K."/>
            <person name="Wortman J."/>
            <person name="Nusbaum C."/>
            <person name="Birren B."/>
        </authorList>
    </citation>
    <scope>NUCLEOTIDE SEQUENCE [LARGE SCALE GENOMIC DNA]</scope>
    <source>
        <strain evidence="1 2">CBS 27337</strain>
    </source>
</reference>
<sequence length="290" mass="32339">MSPSTSAPVPVNHLIIVCCHAIYLGGEGGCANEANWLIEPFQAGETETYIRHVEAGVAGLARDPDNAILVFSGGATKRDKTARSEGEGYLAVALERNLFNLDAPAAPSALRPRLFVDRYATDSYQNVLLPLVQFPLYVQELQTRLRGRDTAPDSTATVEEPKAKLSHPTWPIKVTIISHGFKRRRFLDLHVPAMRLLLSRVAYVGIDPPFEPARMAQIEEGDRLRGYGAWERDPYGLGEGLRGKREKRGWDEESFRAEVLERFAGEARTLVERVVAFKGRDDDGRAPWEE</sequence>
<gene>
    <name evidence="1" type="ORF">PV04_05397</name>
</gene>
<dbReference type="PANTHER" id="PTHR28110:SF1">
    <property type="entry name" value="TRANSMEMBRANE PROTEIN"/>
    <property type="match status" value="1"/>
</dbReference>
<keyword evidence="2" id="KW-1185">Reference proteome</keyword>
<name>A0A0D2GBW3_9EURO</name>
<protein>
    <recommendedName>
        <fullName evidence="3">DUF218 domain-containing protein</fullName>
    </recommendedName>
</protein>